<feature type="transmembrane region" description="Helical" evidence="6">
    <location>
        <begin position="122"/>
        <end position="142"/>
    </location>
</feature>
<evidence type="ECO:0000256" key="4">
    <source>
        <dbReference type="ARBA" id="ARBA00022840"/>
    </source>
</evidence>
<keyword evidence="4" id="KW-0067">ATP-binding</keyword>
<keyword evidence="5" id="KW-0902">Two-component regulatory system</keyword>
<keyword evidence="6" id="KW-0472">Membrane</keyword>
<evidence type="ECO:0000313" key="13">
    <source>
        <dbReference type="Proteomes" id="UP000250200"/>
    </source>
</evidence>
<dbReference type="Proteomes" id="UP000035346">
    <property type="component" value="Unassembled WGS sequence"/>
</dbReference>
<dbReference type="EMBL" id="LBKL01000005">
    <property type="protein sequence ID" value="KLL46132.1"/>
    <property type="molecule type" value="Genomic_DNA"/>
</dbReference>
<evidence type="ECO:0000256" key="3">
    <source>
        <dbReference type="ARBA" id="ARBA00022777"/>
    </source>
</evidence>
<evidence type="ECO:0000256" key="6">
    <source>
        <dbReference type="SAM" id="Phobius"/>
    </source>
</evidence>
<dbReference type="EC" id="2.7.13.3" evidence="9"/>
<dbReference type="Proteomes" id="UP000250200">
    <property type="component" value="Unassembled WGS sequence"/>
</dbReference>
<dbReference type="AlphaFoldDB" id="A0A076Z3X4"/>
<sequence>MLDILSEKHLERRQRIIISAIAIALAAQINISILADGFIMTLSLFILPVFLYFNDDINPILLCLGITFASPIFRGIILSIAGEAEIHQIIEFVLTDMAFYICYGITFYTIYWHRSYRNKGTFFFSIIICDYFANLVEISFLIKFNNYTITIFATLFAIALLRAFISCAVAYTYSYLSLLLQKDDHERRYYYFMWSTSAVKSEVYFMQKNIIEIENIMKNAYLLDKELSKYHLPKEYQHLSLDISRDVHEVKKDYQNIIKGLGTYFSVKNESTMALKDIFQIVLSYTRSIIQFRHQDIIILENNKCNLIISNYYYLLTIISNIVLNAVEAIDKQKKGTISIHTEELEDFIKIEISDNGPGIPDKMKHMIFKPGFSTKFDANGDIYRGIGLSHVRILMEEQYQGTITVCPNQPNGTTFTLLFRKNRFKLGDNT</sequence>
<dbReference type="GO" id="GO:0004673">
    <property type="term" value="F:protein histidine kinase activity"/>
    <property type="evidence" value="ECO:0007669"/>
    <property type="project" value="UniProtKB-EC"/>
</dbReference>
<feature type="transmembrane region" description="Helical" evidence="6">
    <location>
        <begin position="89"/>
        <end position="110"/>
    </location>
</feature>
<dbReference type="CDD" id="cd00075">
    <property type="entry name" value="HATPase"/>
    <property type="match status" value="1"/>
</dbReference>
<protein>
    <submittedName>
        <fullName evidence="8 9">Histidine kinase</fullName>
        <ecNumber evidence="9">2.7.13.3</ecNumber>
    </submittedName>
</protein>
<dbReference type="SMART" id="SM00387">
    <property type="entry name" value="HATPase_c"/>
    <property type="match status" value="1"/>
</dbReference>
<dbReference type="GO" id="GO:0005524">
    <property type="term" value="F:ATP binding"/>
    <property type="evidence" value="ECO:0007669"/>
    <property type="project" value="UniProtKB-KW"/>
</dbReference>
<feature type="transmembrane region" description="Helical" evidence="6">
    <location>
        <begin position="59"/>
        <end position="77"/>
    </location>
</feature>
<proteinExistence type="predicted"/>
<dbReference type="RefSeq" id="WP_000884293.1">
    <property type="nucleotide sequence ID" value="NZ_CAACXY010000001.1"/>
</dbReference>
<evidence type="ECO:0000313" key="9">
    <source>
        <dbReference type="EMBL" id="SQA18179.1"/>
    </source>
</evidence>
<keyword evidence="6" id="KW-0812">Transmembrane</keyword>
<evidence type="ECO:0000259" key="7">
    <source>
        <dbReference type="PROSITE" id="PS50109"/>
    </source>
</evidence>
<evidence type="ECO:0000313" key="15">
    <source>
        <dbReference type="Proteomes" id="UP000255140"/>
    </source>
</evidence>
<evidence type="ECO:0000256" key="5">
    <source>
        <dbReference type="ARBA" id="ARBA00023012"/>
    </source>
</evidence>
<feature type="transmembrane region" description="Helical" evidence="6">
    <location>
        <begin position="20"/>
        <end position="53"/>
    </location>
</feature>
<dbReference type="Gene3D" id="3.30.565.10">
    <property type="entry name" value="Histidine kinase-like ATPase, C-terminal domain"/>
    <property type="match status" value="1"/>
</dbReference>
<evidence type="ECO:0000313" key="12">
    <source>
        <dbReference type="Proteomes" id="UP000035346"/>
    </source>
</evidence>
<feature type="domain" description="Histidine kinase" evidence="7">
    <location>
        <begin position="315"/>
        <end position="424"/>
    </location>
</feature>
<keyword evidence="6" id="KW-1133">Transmembrane helix</keyword>
<dbReference type="PROSITE" id="PS50109">
    <property type="entry name" value="HIS_KIN"/>
    <property type="match status" value="1"/>
</dbReference>
<comment type="caution">
    <text evidence="9">The sequence shown here is derived from an EMBL/GenBank/DDBJ whole genome shotgun (WGS) entry which is preliminary data.</text>
</comment>
<name>A0A076Z3X4_STRAG</name>
<keyword evidence="3 9" id="KW-0418">Kinase</keyword>
<keyword evidence="2" id="KW-0547">Nucleotide-binding</keyword>
<dbReference type="PANTHER" id="PTHR43065:SF46">
    <property type="entry name" value="C4-DICARBOXYLATE TRANSPORT SENSOR PROTEIN DCTB"/>
    <property type="match status" value="1"/>
</dbReference>
<dbReference type="Proteomes" id="UP000254076">
    <property type="component" value="Unassembled WGS sequence"/>
</dbReference>
<feature type="transmembrane region" description="Helical" evidence="6">
    <location>
        <begin position="149"/>
        <end position="173"/>
    </location>
</feature>
<evidence type="ECO:0000313" key="11">
    <source>
        <dbReference type="EMBL" id="SUN27432.1"/>
    </source>
</evidence>
<evidence type="ECO:0000313" key="14">
    <source>
        <dbReference type="Proteomes" id="UP000254076"/>
    </source>
</evidence>
<dbReference type="EMBL" id="UHEQ01000004">
    <property type="protein sequence ID" value="SUN13806.1"/>
    <property type="molecule type" value="Genomic_DNA"/>
</dbReference>
<dbReference type="GO" id="GO:0000160">
    <property type="term" value="P:phosphorelay signal transduction system"/>
    <property type="evidence" value="ECO:0007669"/>
    <property type="project" value="UniProtKB-KW"/>
</dbReference>
<reference evidence="8 12" key="1">
    <citation type="journal article" date="2015" name="PLoS ONE">
        <title>Genomic analysis reveals the molecular basis for capsule loss in the group B streptococcus population.</title>
        <authorList>
            <consortium name="DEVANI Consortium"/>
            <person name="Rosini R."/>
            <person name="Campisi E."/>
            <person name="De Chiara M."/>
            <person name="Tettelin H."/>
            <person name="Rinaudo D."/>
            <person name="Toniolo C."/>
            <person name="Metruccio M."/>
            <person name="Guidotti S."/>
            <person name="Sorensen U.B."/>
            <person name="Kilian M."/>
            <person name="Ramirez M."/>
            <person name="Janulczyk R."/>
            <person name="Donati C."/>
            <person name="Grandi G."/>
            <person name="Margarit I."/>
        </authorList>
    </citation>
    <scope>NUCLEOTIDE SEQUENCE [LARGE SCALE GENOMIC DNA]</scope>
    <source>
        <strain evidence="8 12">DK-B-USS-215</strain>
    </source>
</reference>
<organism evidence="9 13">
    <name type="scientific">Streptococcus agalactiae</name>
    <dbReference type="NCBI Taxonomy" id="1311"/>
    <lineage>
        <taxon>Bacteria</taxon>
        <taxon>Bacillati</taxon>
        <taxon>Bacillota</taxon>
        <taxon>Bacilli</taxon>
        <taxon>Lactobacillales</taxon>
        <taxon>Streptococcaceae</taxon>
        <taxon>Streptococcus</taxon>
    </lineage>
</organism>
<dbReference type="InterPro" id="IPR036890">
    <property type="entry name" value="HATPase_C_sf"/>
</dbReference>
<dbReference type="Pfam" id="PF02518">
    <property type="entry name" value="HATPase_c"/>
    <property type="match status" value="1"/>
</dbReference>
<dbReference type="InterPro" id="IPR003594">
    <property type="entry name" value="HATPase_dom"/>
</dbReference>
<dbReference type="PANTHER" id="PTHR43065">
    <property type="entry name" value="SENSOR HISTIDINE KINASE"/>
    <property type="match status" value="1"/>
</dbReference>
<accession>A0A076Z3X4</accession>
<dbReference type="SUPFAM" id="SSF55874">
    <property type="entry name" value="ATPase domain of HSP90 chaperone/DNA topoisomerase II/histidine kinase"/>
    <property type="match status" value="1"/>
</dbReference>
<evidence type="ECO:0000256" key="1">
    <source>
        <dbReference type="ARBA" id="ARBA00022679"/>
    </source>
</evidence>
<dbReference type="EMBL" id="UAVB01000001">
    <property type="protein sequence ID" value="SQA18179.1"/>
    <property type="molecule type" value="Genomic_DNA"/>
</dbReference>
<keyword evidence="1 9" id="KW-0808">Transferase</keyword>
<dbReference type="EMBL" id="UHEW01000005">
    <property type="protein sequence ID" value="SUN27432.1"/>
    <property type="molecule type" value="Genomic_DNA"/>
</dbReference>
<dbReference type="InterPro" id="IPR005467">
    <property type="entry name" value="His_kinase_dom"/>
</dbReference>
<evidence type="ECO:0000313" key="10">
    <source>
        <dbReference type="EMBL" id="SUN13806.1"/>
    </source>
</evidence>
<evidence type="ECO:0000256" key="2">
    <source>
        <dbReference type="ARBA" id="ARBA00022741"/>
    </source>
</evidence>
<reference evidence="13 14" key="2">
    <citation type="submission" date="2018-06" db="EMBL/GenBank/DDBJ databases">
        <authorList>
            <consortium name="Pathogen Informatics"/>
            <person name="Doyle S."/>
        </authorList>
    </citation>
    <scope>NUCLEOTIDE SEQUENCE [LARGE SCALE GENOMIC DNA]</scope>
    <source>
        <strain evidence="9 13">NCTC8181</strain>
        <strain evidence="10 14">NCTC8185</strain>
        <strain evidence="11 15">NCTC9828</strain>
    </source>
</reference>
<gene>
    <name evidence="9" type="primary">dctB</name>
    <name evidence="9" type="ORF">NCTC8181_01223</name>
    <name evidence="10" type="ORF">NCTC8185_01072</name>
    <name evidence="11" type="ORF">NCTC9828_00332</name>
    <name evidence="8" type="ORF">WA04_00375</name>
</gene>
<evidence type="ECO:0000313" key="8">
    <source>
        <dbReference type="EMBL" id="KLL46132.1"/>
    </source>
</evidence>
<dbReference type="Proteomes" id="UP000255140">
    <property type="component" value="Unassembled WGS sequence"/>
</dbReference>